<accession>A0A1I1KAM9</accession>
<feature type="compositionally biased region" description="Low complexity" evidence="1">
    <location>
        <begin position="32"/>
        <end position="44"/>
    </location>
</feature>
<evidence type="ECO:0000313" key="3">
    <source>
        <dbReference type="EMBL" id="SFC57977.1"/>
    </source>
</evidence>
<proteinExistence type="predicted"/>
<dbReference type="OrthoDB" id="1816139at2"/>
<sequence>MKKTVILAAALALMISASGCGKLSGDKESSAESEMSAESGSESSAESKAEDGSRKKKPAHAEIGANGAKAVTDVLLIPNEEIDISRKVDFADMYGRHVLHTGVVGLVGAPVEVIFDTAEVKGGQLVFVYDPNELKGVRPDALMFMWYDEDNDNYVELEDGVLNTDNCSMSINIDKPGVYLLVNKYQWYNAWGAKLDDNGLASEYDPTSGLISSEIWEMNESIGDILKLKDDDYIAKSRKEEGYAYEFFVSTPEELASAVFVNNCADPRPDSISINILNDIDLDGYEWASMGWKTAGIDFDFTGIIYGGGHTIKNMHISDGYHVGFIGYATDCTVGSLNFENAYVRGRDVGILAGYPRNSFFADCSVQGVTEGYMDVGTMIGHDQSNIINNCKADVTVCGKQVKDYLSFTDMNVAEVEAKTEKTEEIWLDDKGRPCRQQDVTDRYPRLSWRVMHNGKQILQRGAENETCYEWHEYRDVFYENGEYEVALVSYVDGAYVAISNTVIITVDDNTKFTG</sequence>
<feature type="region of interest" description="Disordered" evidence="1">
    <location>
        <begin position="21"/>
        <end position="62"/>
    </location>
</feature>
<evidence type="ECO:0000313" key="4">
    <source>
        <dbReference type="Proteomes" id="UP000182192"/>
    </source>
</evidence>
<feature type="chain" id="PRO_5038807750" evidence="2">
    <location>
        <begin position="20"/>
        <end position="515"/>
    </location>
</feature>
<dbReference type="EMBL" id="FOKQ01000015">
    <property type="protein sequence ID" value="SFC57977.1"/>
    <property type="molecule type" value="Genomic_DNA"/>
</dbReference>
<organism evidence="3 4">
    <name type="scientific">Ruminococcus albus</name>
    <dbReference type="NCBI Taxonomy" id="1264"/>
    <lineage>
        <taxon>Bacteria</taxon>
        <taxon>Bacillati</taxon>
        <taxon>Bacillota</taxon>
        <taxon>Clostridia</taxon>
        <taxon>Eubacteriales</taxon>
        <taxon>Oscillospiraceae</taxon>
        <taxon>Ruminococcus</taxon>
    </lineage>
</organism>
<reference evidence="3 4" key="1">
    <citation type="submission" date="2016-10" db="EMBL/GenBank/DDBJ databases">
        <authorList>
            <person name="de Groot N.N."/>
        </authorList>
    </citation>
    <scope>NUCLEOTIDE SEQUENCE [LARGE SCALE GENOMIC DNA]</scope>
    <source>
        <strain evidence="3 4">AR67</strain>
    </source>
</reference>
<evidence type="ECO:0000256" key="2">
    <source>
        <dbReference type="SAM" id="SignalP"/>
    </source>
</evidence>
<dbReference type="Proteomes" id="UP000182192">
    <property type="component" value="Unassembled WGS sequence"/>
</dbReference>
<feature type="signal peptide" evidence="2">
    <location>
        <begin position="1"/>
        <end position="19"/>
    </location>
</feature>
<protein>
    <submittedName>
        <fullName evidence="3">Uncharacterized protein</fullName>
    </submittedName>
</protein>
<dbReference type="RefSeq" id="WP_074961417.1">
    <property type="nucleotide sequence ID" value="NZ_FOKQ01000015.1"/>
</dbReference>
<gene>
    <name evidence="3" type="ORF">SAMN02910406_01986</name>
</gene>
<dbReference type="AlphaFoldDB" id="A0A1I1KAM9"/>
<dbReference type="PROSITE" id="PS51257">
    <property type="entry name" value="PROKAR_LIPOPROTEIN"/>
    <property type="match status" value="1"/>
</dbReference>
<evidence type="ECO:0000256" key="1">
    <source>
        <dbReference type="SAM" id="MobiDB-lite"/>
    </source>
</evidence>
<name>A0A1I1KAM9_RUMAL</name>
<keyword evidence="2" id="KW-0732">Signal</keyword>
<dbReference type="Gene3D" id="2.160.20.110">
    <property type="match status" value="1"/>
</dbReference>